<name>A0ABV6CND1_9RHOB</name>
<sequence length="279" mass="30358">MTLSRLSVIIPAHQEERQIAACLLALAEQPPVPDVAREVIVVANGCTDRTAEVAGSQTALLQRSGWTLQVIDLPEGGKIGALNHGDAEASGDLRLYLDADIRVGFGLIPALCNALRQPGPRYAGARLVVPPPSSRVSAAYARFWQKLPFVAQGVTGAGLFAVNAEGRARWGRFPDIIADDAFVRLHFTPAERTRVEATYLWPISERLNPLIKVRRRQDAGTAQLALLYPELARNAAGDRASWRQALRLGLADPEGFAAYALVSLGVRMRKPAGNWDRNR</sequence>
<protein>
    <submittedName>
        <fullName evidence="7">Glycosyltransferase family 2 protein</fullName>
    </submittedName>
</protein>
<keyword evidence="5" id="KW-0472">Membrane</keyword>
<dbReference type="Pfam" id="PF00535">
    <property type="entry name" value="Glycos_transf_2"/>
    <property type="match status" value="1"/>
</dbReference>
<evidence type="ECO:0000256" key="5">
    <source>
        <dbReference type="ARBA" id="ARBA00023136"/>
    </source>
</evidence>
<evidence type="ECO:0000256" key="1">
    <source>
        <dbReference type="ARBA" id="ARBA00004236"/>
    </source>
</evidence>
<dbReference type="PANTHER" id="PTHR43646:SF2">
    <property type="entry name" value="GLYCOSYLTRANSFERASE 2-LIKE DOMAIN-CONTAINING PROTEIN"/>
    <property type="match status" value="1"/>
</dbReference>
<dbReference type="Proteomes" id="UP001589795">
    <property type="component" value="Unassembled WGS sequence"/>
</dbReference>
<dbReference type="InterPro" id="IPR001173">
    <property type="entry name" value="Glyco_trans_2-like"/>
</dbReference>
<keyword evidence="4" id="KW-0808">Transferase</keyword>
<evidence type="ECO:0000256" key="3">
    <source>
        <dbReference type="ARBA" id="ARBA00022676"/>
    </source>
</evidence>
<reference evidence="7 8" key="1">
    <citation type="submission" date="2024-09" db="EMBL/GenBank/DDBJ databases">
        <authorList>
            <person name="Sun Q."/>
            <person name="Mori K."/>
        </authorList>
    </citation>
    <scope>NUCLEOTIDE SEQUENCE [LARGE SCALE GENOMIC DNA]</scope>
    <source>
        <strain evidence="7 8">CCM 7904</strain>
    </source>
</reference>
<evidence type="ECO:0000256" key="2">
    <source>
        <dbReference type="ARBA" id="ARBA00022475"/>
    </source>
</evidence>
<dbReference type="InterPro" id="IPR029044">
    <property type="entry name" value="Nucleotide-diphossugar_trans"/>
</dbReference>
<proteinExistence type="predicted"/>
<organism evidence="7 8">
    <name type="scientific">Paracoccus rhizosphaerae</name>
    <dbReference type="NCBI Taxonomy" id="1133347"/>
    <lineage>
        <taxon>Bacteria</taxon>
        <taxon>Pseudomonadati</taxon>
        <taxon>Pseudomonadota</taxon>
        <taxon>Alphaproteobacteria</taxon>
        <taxon>Rhodobacterales</taxon>
        <taxon>Paracoccaceae</taxon>
        <taxon>Paracoccus</taxon>
    </lineage>
</organism>
<dbReference type="PANTHER" id="PTHR43646">
    <property type="entry name" value="GLYCOSYLTRANSFERASE"/>
    <property type="match status" value="1"/>
</dbReference>
<gene>
    <name evidence="7" type="ORF">ACFFIZ_18495</name>
</gene>
<dbReference type="Gene3D" id="3.90.550.10">
    <property type="entry name" value="Spore Coat Polysaccharide Biosynthesis Protein SpsA, Chain A"/>
    <property type="match status" value="1"/>
</dbReference>
<dbReference type="EMBL" id="JBHLWQ010000180">
    <property type="protein sequence ID" value="MFC0202240.1"/>
    <property type="molecule type" value="Genomic_DNA"/>
</dbReference>
<keyword evidence="3" id="KW-0328">Glycosyltransferase</keyword>
<keyword evidence="8" id="KW-1185">Reference proteome</keyword>
<comment type="caution">
    <text evidence="7">The sequence shown here is derived from an EMBL/GenBank/DDBJ whole genome shotgun (WGS) entry which is preliminary data.</text>
</comment>
<dbReference type="RefSeq" id="WP_265507533.1">
    <property type="nucleotide sequence ID" value="NZ_JAOTBE010000035.1"/>
</dbReference>
<evidence type="ECO:0000313" key="7">
    <source>
        <dbReference type="EMBL" id="MFC0202240.1"/>
    </source>
</evidence>
<evidence type="ECO:0000259" key="6">
    <source>
        <dbReference type="Pfam" id="PF00535"/>
    </source>
</evidence>
<feature type="domain" description="Glycosyltransferase 2-like" evidence="6">
    <location>
        <begin position="7"/>
        <end position="133"/>
    </location>
</feature>
<comment type="subcellular location">
    <subcellularLocation>
        <location evidence="1">Cell membrane</location>
    </subcellularLocation>
</comment>
<evidence type="ECO:0000313" key="8">
    <source>
        <dbReference type="Proteomes" id="UP001589795"/>
    </source>
</evidence>
<dbReference type="SUPFAM" id="SSF53448">
    <property type="entry name" value="Nucleotide-diphospho-sugar transferases"/>
    <property type="match status" value="1"/>
</dbReference>
<keyword evidence="2" id="KW-1003">Cell membrane</keyword>
<evidence type="ECO:0000256" key="4">
    <source>
        <dbReference type="ARBA" id="ARBA00022679"/>
    </source>
</evidence>
<accession>A0ABV6CND1</accession>